<reference evidence="1 2" key="1">
    <citation type="submission" date="2016-10" db="EMBL/GenBank/DDBJ databases">
        <title>Reductive evolution of mitochondrial metabolism and differential evolution of invasion-related proteins in Cryptosporidium.</title>
        <authorList>
            <person name="Liu S."/>
            <person name="Roellig D.M."/>
            <person name="Guo Y."/>
            <person name="Li N."/>
            <person name="Frace M.A."/>
            <person name="Tang K."/>
            <person name="Zhang L."/>
            <person name="Feng Y."/>
            <person name="Xiao L."/>
        </authorList>
    </citation>
    <scope>NUCLEOTIDE SEQUENCE [LARGE SCALE GENOMIC DNA]</scope>
    <source>
        <strain evidence="1">39726</strain>
    </source>
</reference>
<comment type="caution">
    <text evidence="1">The sequence shown here is derived from an EMBL/GenBank/DDBJ whole genome shotgun (WGS) entry which is preliminary data.</text>
</comment>
<dbReference type="Proteomes" id="UP000186176">
    <property type="component" value="Unassembled WGS sequence"/>
</dbReference>
<dbReference type="AlphaFoldDB" id="A0A1J4MQ44"/>
<dbReference type="EMBL" id="LRBP01000001">
    <property type="protein sequence ID" value="OII75563.1"/>
    <property type="molecule type" value="Genomic_DNA"/>
</dbReference>
<accession>A0A1J4MQ44</accession>
<protein>
    <submittedName>
        <fullName evidence="1">Uncharacterized protein</fullName>
    </submittedName>
</protein>
<dbReference type="VEuPathDB" id="CryptoDB:cubi_02084"/>
<dbReference type="RefSeq" id="XP_028876570.1">
    <property type="nucleotide sequence ID" value="XM_029019096.1"/>
</dbReference>
<evidence type="ECO:0000313" key="1">
    <source>
        <dbReference type="EMBL" id="OII75563.1"/>
    </source>
</evidence>
<keyword evidence="2" id="KW-1185">Reference proteome</keyword>
<name>A0A1J4MQ44_9CRYT</name>
<evidence type="ECO:0000313" key="2">
    <source>
        <dbReference type="Proteomes" id="UP000186176"/>
    </source>
</evidence>
<gene>
    <name evidence="1" type="ORF">cubi_02084</name>
</gene>
<proteinExistence type="predicted"/>
<dbReference type="Gene3D" id="3.90.1140.10">
    <property type="entry name" value="Cyclic phosphodiesterase"/>
    <property type="match status" value="1"/>
</dbReference>
<dbReference type="GeneID" id="39978875"/>
<sequence>MSENEKKESSINKYQNNFPLISDSSTLSNEIEAIKSLIKVKGKLSKGKKLLLENQKHQQKKEQYENDNSIQDLKIKNQQISNDYTPNINIQDIAKSKIRNYFTCIMCIKLNFDDVFTKKNSEIKIGKLNYNELLIIFALNKLTQVYKNVYYKIGITSDQPKIYPTFDFPETKKIHDGQTLCNKEYNSIITNISSNSEFNLILNENYIVNKKIGLHLSLTRNHHISKKLSFSFLKNIIKKFNYCQVNYEIPEIVLKSQKIKIQTKLKSFYIFLDYDSIIILKNTSLYSENTTINGGIFVALQVHNASKITYLDPIIEMIDQVCVDLGIQPLYSERVFHISLFYIKKSDLYLSNTNYQNSYISSGNILETYSFKDYLASKLPLSSSTNSSSIKLCSSGSNNMIWINQIVFRIGIYEYYLILES</sequence>
<organism evidence="1 2">
    <name type="scientific">Cryptosporidium ubiquitum</name>
    <dbReference type="NCBI Taxonomy" id="857276"/>
    <lineage>
        <taxon>Eukaryota</taxon>
        <taxon>Sar</taxon>
        <taxon>Alveolata</taxon>
        <taxon>Apicomplexa</taxon>
        <taxon>Conoidasida</taxon>
        <taxon>Coccidia</taxon>
        <taxon>Eucoccidiorida</taxon>
        <taxon>Eimeriorina</taxon>
        <taxon>Cryptosporidiidae</taxon>
        <taxon>Cryptosporidium</taxon>
    </lineage>
</organism>
<dbReference type="OrthoDB" id="339019at2759"/>